<accession>A0A840EHK0</accession>
<evidence type="ECO:0000313" key="2">
    <source>
        <dbReference type="Proteomes" id="UP000553034"/>
    </source>
</evidence>
<dbReference type="Proteomes" id="UP000553034">
    <property type="component" value="Unassembled WGS sequence"/>
</dbReference>
<name>A0A840EHK0_9FLAO</name>
<proteinExistence type="predicted"/>
<reference evidence="1 2" key="1">
    <citation type="submission" date="2020-08" db="EMBL/GenBank/DDBJ databases">
        <title>Genomic Encyclopedia of Type Strains, Phase IV (KMG-IV): sequencing the most valuable type-strain genomes for metagenomic binning, comparative biology and taxonomic classification.</title>
        <authorList>
            <person name="Goeker M."/>
        </authorList>
    </citation>
    <scope>NUCLEOTIDE SEQUENCE [LARGE SCALE GENOMIC DNA]</scope>
    <source>
        <strain evidence="1 2">DSM 29568</strain>
    </source>
</reference>
<organism evidence="1 2">
    <name type="scientific">Mesonia hippocampi</name>
    <dbReference type="NCBI Taxonomy" id="1628250"/>
    <lineage>
        <taxon>Bacteria</taxon>
        <taxon>Pseudomonadati</taxon>
        <taxon>Bacteroidota</taxon>
        <taxon>Flavobacteriia</taxon>
        <taxon>Flavobacteriales</taxon>
        <taxon>Flavobacteriaceae</taxon>
        <taxon>Mesonia</taxon>
    </lineage>
</organism>
<protein>
    <submittedName>
        <fullName evidence="1">Uncharacterized protein</fullName>
    </submittedName>
</protein>
<comment type="caution">
    <text evidence="1">The sequence shown here is derived from an EMBL/GenBank/DDBJ whole genome shotgun (WGS) entry which is preliminary data.</text>
</comment>
<dbReference type="AlphaFoldDB" id="A0A840EHK0"/>
<keyword evidence="2" id="KW-1185">Reference proteome</keyword>
<evidence type="ECO:0000313" key="1">
    <source>
        <dbReference type="EMBL" id="MBB4117899.1"/>
    </source>
</evidence>
<sequence>MYAYQNNILSIPAKLLYKEWKLVSYNTYLSYCRRGKLIRTKEGRGQDNQAWVSFHDLPVVKGVNIKEFCVRALGKPEDVIVRNELEKYIIPDPKAIDFFAQHRKPNGKPLTFEKQREKATSAMILNGIETIINDRVKCNKIFGKKKVRIWQNISEAVNALDTDKWSYDLPGSWRGLKRRYNQYINHRYQTFIHKGEGSDNARLVTEDMERLIIALYCLPNKPYMSSTHDMYLQFLGGAIEVFDLQTGEIFDRQKFYKDDAPIELSESTIRNYLNKPENQIIIAKFRNGDYDFSHKVRPHVNRHAPNYSMSKITLDDRDIMHTKMHDGNKVMAYYAYDDLSGAMIGISHSKSKNHELFLDCIRNMFRFTTSYNLGVPMQMEVEKHLVSDFSEGLMKANNLFPFVRWCNPTNSQEKYAERLIGIKKYGVEKDNNQNVGRFYARGESDRVTRQKIFDEYNDNYKEAKASYEEIVAQELAEQIEYNNEPHPDKVRFKGKSRLQVFIENVNPELPKLNKAMLALYVGVHVQTTIRRSQYVTVKYGKYQLPSPQTLQMLAPNNYKVDAYYIPENNEVKEVYLYQNKEFICKCTPVPKFNRANAEWTDKDVQKYNEAMQYINRFDSMVKENTKKTLTKVGIIKNKPQTIDVPVETLELPEPQEYSFEQTDYQTQRNRAINDL</sequence>
<gene>
    <name evidence="1" type="ORF">GGR32_000171</name>
</gene>
<dbReference type="RefSeq" id="WP_183475552.1">
    <property type="nucleotide sequence ID" value="NZ_JACIFO010000001.1"/>
</dbReference>
<dbReference type="EMBL" id="JACIFO010000001">
    <property type="protein sequence ID" value="MBB4117899.1"/>
    <property type="molecule type" value="Genomic_DNA"/>
</dbReference>